<organism evidence="2 3">
    <name type="scientific">Alishewanella maricola</name>
    <dbReference type="NCBI Taxonomy" id="2795740"/>
    <lineage>
        <taxon>Bacteria</taxon>
        <taxon>Pseudomonadati</taxon>
        <taxon>Pseudomonadota</taxon>
        <taxon>Gammaproteobacteria</taxon>
        <taxon>Alteromonadales</taxon>
        <taxon>Alteromonadaceae</taxon>
        <taxon>Alishewanella</taxon>
    </lineage>
</organism>
<sequence length="60" mass="6821">MVLIGILAVLFLALMILVPVMEKFAKKGDTAEQDYRKYSRWILPLVALVLIAQLLKMLFA</sequence>
<dbReference type="EMBL" id="JAEINI020000019">
    <property type="protein sequence ID" value="MCB5228299.1"/>
    <property type="molecule type" value="Genomic_DNA"/>
</dbReference>
<protein>
    <submittedName>
        <fullName evidence="2">Uncharacterized protein</fullName>
    </submittedName>
</protein>
<dbReference type="RefSeq" id="WP_226752354.1">
    <property type="nucleotide sequence ID" value="NZ_JAEINI020000019.1"/>
</dbReference>
<keyword evidence="3" id="KW-1185">Reference proteome</keyword>
<keyword evidence="1" id="KW-0812">Transmembrane</keyword>
<evidence type="ECO:0000313" key="2">
    <source>
        <dbReference type="EMBL" id="MCB5228299.1"/>
    </source>
</evidence>
<dbReference type="Proteomes" id="UP000633814">
    <property type="component" value="Unassembled WGS sequence"/>
</dbReference>
<reference evidence="2 3" key="1">
    <citation type="submission" date="2021-10" db="EMBL/GenBank/DDBJ databases">
        <title>Alishewanella koreense sp. nov. isolated from seawater of southwestern coast in South Korea and the proposal for the reclassification of Rheinheimera perlucida and Rheinheimera tuosuensis as Arsukibacterium perlucida and Arsukibacterium tuosuensis.</title>
        <authorList>
            <person name="Kim K.H."/>
            <person name="Ruan W."/>
            <person name="Kim K.R."/>
            <person name="Baek J.H."/>
            <person name="Jeon C.O."/>
        </authorList>
    </citation>
    <scope>NUCLEOTIDE SEQUENCE [LARGE SCALE GENOMIC DNA]</scope>
    <source>
        <strain evidence="2 3">16-MA</strain>
    </source>
</reference>
<evidence type="ECO:0000256" key="1">
    <source>
        <dbReference type="SAM" id="Phobius"/>
    </source>
</evidence>
<accession>A0ABS8C7I5</accession>
<proteinExistence type="predicted"/>
<gene>
    <name evidence="2" type="ORF">JAO78_015950</name>
</gene>
<feature type="transmembrane region" description="Helical" evidence="1">
    <location>
        <begin position="41"/>
        <end position="59"/>
    </location>
</feature>
<keyword evidence="1" id="KW-1133">Transmembrane helix</keyword>
<name>A0ABS8C7I5_9ALTE</name>
<evidence type="ECO:0000313" key="3">
    <source>
        <dbReference type="Proteomes" id="UP000633814"/>
    </source>
</evidence>
<comment type="caution">
    <text evidence="2">The sequence shown here is derived from an EMBL/GenBank/DDBJ whole genome shotgun (WGS) entry which is preliminary data.</text>
</comment>
<keyword evidence="1" id="KW-0472">Membrane</keyword>